<evidence type="ECO:0000256" key="1">
    <source>
        <dbReference type="SAM" id="Phobius"/>
    </source>
</evidence>
<proteinExistence type="predicted"/>
<keyword evidence="4" id="KW-1185">Reference proteome</keyword>
<dbReference type="Pfam" id="PF07786">
    <property type="entry name" value="HGSNAT_cat"/>
    <property type="match status" value="1"/>
</dbReference>
<dbReference type="EMBL" id="JBEPMA010000005">
    <property type="protein sequence ID" value="MET3617437.1"/>
    <property type="molecule type" value="Genomic_DNA"/>
</dbReference>
<keyword evidence="1" id="KW-0812">Transmembrane</keyword>
<name>A0ABV2J9J5_9FIRM</name>
<feature type="transmembrane region" description="Helical" evidence="1">
    <location>
        <begin position="211"/>
        <end position="229"/>
    </location>
</feature>
<dbReference type="InterPro" id="IPR012429">
    <property type="entry name" value="HGSNAT_cat"/>
</dbReference>
<sequence>MKRHNSIDMWRGITIIAMIIYHTIYDLENFYDYNINLNLYYFQQYICWSFIFISGISLNFSENYFKKAKILIVVSTLITIATYIFSKDNLILFGIMHFFASAFLIQSVCNKFVKKINPTKGLIFSMILFLFFKRIYFKELLFGLIKLDNAIYNHNLFIIGLPSSNFYSADYFPIIPWIFLFYAGYFSYNFLKLKKKEASQNILNIMGRHSLFLYLIHQVVIIIVLKIIFGY</sequence>
<feature type="transmembrane region" description="Helical" evidence="1">
    <location>
        <begin position="171"/>
        <end position="191"/>
    </location>
</feature>
<comment type="caution">
    <text evidence="3">The sequence shown here is derived from an EMBL/GenBank/DDBJ whole genome shotgun (WGS) entry which is preliminary data.</text>
</comment>
<feature type="transmembrane region" description="Helical" evidence="1">
    <location>
        <begin position="91"/>
        <end position="109"/>
    </location>
</feature>
<feature type="transmembrane region" description="Helical" evidence="1">
    <location>
        <begin position="68"/>
        <end position="85"/>
    </location>
</feature>
<gene>
    <name evidence="3" type="ORF">ABID14_001068</name>
</gene>
<feature type="transmembrane region" description="Helical" evidence="1">
    <location>
        <begin position="39"/>
        <end position="61"/>
    </location>
</feature>
<accession>A0ABV2J9J5</accession>
<keyword evidence="1" id="KW-1133">Transmembrane helix</keyword>
<dbReference type="RefSeq" id="WP_354367891.1">
    <property type="nucleotide sequence ID" value="NZ_JBEPMA010000005.1"/>
</dbReference>
<evidence type="ECO:0000313" key="4">
    <source>
        <dbReference type="Proteomes" id="UP001549162"/>
    </source>
</evidence>
<feature type="transmembrane region" description="Helical" evidence="1">
    <location>
        <begin position="121"/>
        <end position="137"/>
    </location>
</feature>
<keyword evidence="1" id="KW-0472">Membrane</keyword>
<protein>
    <submittedName>
        <fullName evidence="3">Membrane protein</fullName>
    </submittedName>
</protein>
<dbReference type="Proteomes" id="UP001549162">
    <property type="component" value="Unassembled WGS sequence"/>
</dbReference>
<feature type="domain" description="Heparan-alpha-glucosaminide N-acetyltransferase catalytic" evidence="2">
    <location>
        <begin position="3"/>
        <end position="219"/>
    </location>
</feature>
<feature type="transmembrane region" description="Helical" evidence="1">
    <location>
        <begin position="9"/>
        <end position="27"/>
    </location>
</feature>
<organism evidence="3 4">
    <name type="scientific">Peptoniphilus olsenii</name>
    <dbReference type="NCBI Taxonomy" id="411570"/>
    <lineage>
        <taxon>Bacteria</taxon>
        <taxon>Bacillati</taxon>
        <taxon>Bacillota</taxon>
        <taxon>Tissierellia</taxon>
        <taxon>Tissierellales</taxon>
        <taxon>Peptoniphilaceae</taxon>
        <taxon>Peptoniphilus</taxon>
    </lineage>
</organism>
<reference evidence="3 4" key="1">
    <citation type="submission" date="2024-06" db="EMBL/GenBank/DDBJ databases">
        <title>Genomic Encyclopedia of Type Strains, Phase IV (KMG-IV): sequencing the most valuable type-strain genomes for metagenomic binning, comparative biology and taxonomic classification.</title>
        <authorList>
            <person name="Goeker M."/>
        </authorList>
    </citation>
    <scope>NUCLEOTIDE SEQUENCE [LARGE SCALE GENOMIC DNA]</scope>
    <source>
        <strain evidence="3 4">DSM 21460</strain>
    </source>
</reference>
<evidence type="ECO:0000259" key="2">
    <source>
        <dbReference type="Pfam" id="PF07786"/>
    </source>
</evidence>
<evidence type="ECO:0000313" key="3">
    <source>
        <dbReference type="EMBL" id="MET3617437.1"/>
    </source>
</evidence>